<name>A0A127P9P0_9BURK</name>
<dbReference type="GO" id="GO:0008233">
    <property type="term" value="F:peptidase activity"/>
    <property type="evidence" value="ECO:0007669"/>
    <property type="project" value="UniProtKB-KW"/>
</dbReference>
<evidence type="ECO:0000256" key="1">
    <source>
        <dbReference type="SAM" id="MobiDB-lite"/>
    </source>
</evidence>
<reference evidence="2 3" key="1">
    <citation type="submission" date="2015-11" db="EMBL/GenBank/DDBJ databases">
        <title>Exploring the genomic traits of fungus-feeding bacterial genus Collimonas.</title>
        <authorList>
            <person name="Song C."/>
            <person name="Schmidt R."/>
            <person name="de Jager V."/>
            <person name="Krzyzanowska D."/>
            <person name="Jongedijk E."/>
            <person name="Cankar K."/>
            <person name="Beekwilder J."/>
            <person name="van Veen A."/>
            <person name="de Boer W."/>
            <person name="van Veen J.A."/>
            <person name="Garbeva P."/>
        </authorList>
    </citation>
    <scope>NUCLEOTIDE SEQUENCE [LARGE SCALE GENOMIC DNA]</scope>
    <source>
        <strain evidence="2 3">Ter6</strain>
    </source>
</reference>
<protein>
    <submittedName>
        <fullName evidence="2">Zinc protease domain protein</fullName>
    </submittedName>
</protein>
<organism evidence="2">
    <name type="scientific">Collimonas fungivorans</name>
    <dbReference type="NCBI Taxonomy" id="158899"/>
    <lineage>
        <taxon>Bacteria</taxon>
        <taxon>Pseudomonadati</taxon>
        <taxon>Pseudomonadota</taxon>
        <taxon>Betaproteobacteria</taxon>
        <taxon>Burkholderiales</taxon>
        <taxon>Oxalobacteraceae</taxon>
        <taxon>Collimonas</taxon>
    </lineage>
</organism>
<keyword evidence="2" id="KW-0645">Protease</keyword>
<keyword evidence="2" id="KW-0378">Hydrolase</keyword>
<dbReference type="PATRIC" id="fig|158899.10.peg.1777"/>
<evidence type="ECO:0000313" key="3">
    <source>
        <dbReference type="Proteomes" id="UP000072421"/>
    </source>
</evidence>
<dbReference type="EMBL" id="CP013232">
    <property type="protein sequence ID" value="AMO94468.1"/>
    <property type="molecule type" value="Genomic_DNA"/>
</dbReference>
<dbReference type="Proteomes" id="UP000072421">
    <property type="component" value="Chromosome"/>
</dbReference>
<proteinExistence type="predicted"/>
<evidence type="ECO:0000313" key="2">
    <source>
        <dbReference type="EMBL" id="AMO94468.1"/>
    </source>
</evidence>
<dbReference type="GO" id="GO:0006508">
    <property type="term" value="P:proteolysis"/>
    <property type="evidence" value="ECO:0007669"/>
    <property type="project" value="UniProtKB-KW"/>
</dbReference>
<dbReference type="AlphaFoldDB" id="A0A127P9P0"/>
<accession>A0A127P9P0</accession>
<sequence length="270" mass="30087">MTLDDGSKVTGTTDADGKTERITTPEPRMITQANLQPNVAFCCARQAENSGGGGDSIDVKLSGVKTNANALGSSVTEHKVEEKVRPLTAGEIDLAKKIFRDSVDYSKVKVHNGAYMIGAGDNAMTPNGEMYFPSDFYKPDYSTGKNSDKVWFIHEMTHVWQYQLGYSVKWGGIKIQIKGGYKYDPGQDVARAYKYNPTVDLDKPMSDFNMEQQGDLVSHYFDGMFLDDDGSIRDHLRHVANMNFYARSLINFLRDPKDASSLPKTTHIED</sequence>
<feature type="region of interest" description="Disordered" evidence="1">
    <location>
        <begin position="1"/>
        <end position="27"/>
    </location>
</feature>
<dbReference type="RefSeq" id="WP_236904574.1">
    <property type="nucleotide sequence ID" value="NZ_CP013232.1"/>
</dbReference>
<gene>
    <name evidence="2" type="ORF">CFter6_1768</name>
</gene>